<sequence>MNETHTRAMAGGQAAVALPKYIVRGSWCSEMLTIVRTINSARFFVSIFVPEDSKLEFVVRKGRSVNSSPAFQKLGSGITPMPTQPSYRSMHHTSTTSGLATKL</sequence>
<name>A0A2R6X0M8_MARPO</name>
<feature type="compositionally biased region" description="Polar residues" evidence="1">
    <location>
        <begin position="84"/>
        <end position="103"/>
    </location>
</feature>
<protein>
    <submittedName>
        <fullName evidence="2">Uncharacterized protein</fullName>
    </submittedName>
</protein>
<evidence type="ECO:0000313" key="3">
    <source>
        <dbReference type="Proteomes" id="UP000244005"/>
    </source>
</evidence>
<dbReference type="AlphaFoldDB" id="A0A2R6X0M8"/>
<evidence type="ECO:0000313" key="2">
    <source>
        <dbReference type="EMBL" id="PTQ39664.1"/>
    </source>
</evidence>
<keyword evidence="3" id="KW-1185">Reference proteome</keyword>
<dbReference type="EMBL" id="KZ772716">
    <property type="protein sequence ID" value="PTQ39664.1"/>
    <property type="molecule type" value="Genomic_DNA"/>
</dbReference>
<dbReference type="Proteomes" id="UP000244005">
    <property type="component" value="Unassembled WGS sequence"/>
</dbReference>
<reference evidence="3" key="1">
    <citation type="journal article" date="2017" name="Cell">
        <title>Insights into land plant evolution garnered from the Marchantia polymorpha genome.</title>
        <authorList>
            <person name="Bowman J.L."/>
            <person name="Kohchi T."/>
            <person name="Yamato K.T."/>
            <person name="Jenkins J."/>
            <person name="Shu S."/>
            <person name="Ishizaki K."/>
            <person name="Yamaoka S."/>
            <person name="Nishihama R."/>
            <person name="Nakamura Y."/>
            <person name="Berger F."/>
            <person name="Adam C."/>
            <person name="Aki S.S."/>
            <person name="Althoff F."/>
            <person name="Araki T."/>
            <person name="Arteaga-Vazquez M.A."/>
            <person name="Balasubrmanian S."/>
            <person name="Barry K."/>
            <person name="Bauer D."/>
            <person name="Boehm C.R."/>
            <person name="Briginshaw L."/>
            <person name="Caballero-Perez J."/>
            <person name="Catarino B."/>
            <person name="Chen F."/>
            <person name="Chiyoda S."/>
            <person name="Chovatia M."/>
            <person name="Davies K.M."/>
            <person name="Delmans M."/>
            <person name="Demura T."/>
            <person name="Dierschke T."/>
            <person name="Dolan L."/>
            <person name="Dorantes-Acosta A.E."/>
            <person name="Eklund D.M."/>
            <person name="Florent S.N."/>
            <person name="Flores-Sandoval E."/>
            <person name="Fujiyama A."/>
            <person name="Fukuzawa H."/>
            <person name="Galik B."/>
            <person name="Grimanelli D."/>
            <person name="Grimwood J."/>
            <person name="Grossniklaus U."/>
            <person name="Hamada T."/>
            <person name="Haseloff J."/>
            <person name="Hetherington A.J."/>
            <person name="Higo A."/>
            <person name="Hirakawa Y."/>
            <person name="Hundley H.N."/>
            <person name="Ikeda Y."/>
            <person name="Inoue K."/>
            <person name="Inoue S.I."/>
            <person name="Ishida S."/>
            <person name="Jia Q."/>
            <person name="Kakita M."/>
            <person name="Kanazawa T."/>
            <person name="Kawai Y."/>
            <person name="Kawashima T."/>
            <person name="Kennedy M."/>
            <person name="Kinose K."/>
            <person name="Kinoshita T."/>
            <person name="Kohara Y."/>
            <person name="Koide E."/>
            <person name="Komatsu K."/>
            <person name="Kopischke S."/>
            <person name="Kubo M."/>
            <person name="Kyozuka J."/>
            <person name="Lagercrantz U."/>
            <person name="Lin S.S."/>
            <person name="Lindquist E."/>
            <person name="Lipzen A.M."/>
            <person name="Lu C.W."/>
            <person name="De Luna E."/>
            <person name="Martienssen R.A."/>
            <person name="Minamino N."/>
            <person name="Mizutani M."/>
            <person name="Mizutani M."/>
            <person name="Mochizuki N."/>
            <person name="Monte I."/>
            <person name="Mosher R."/>
            <person name="Nagasaki H."/>
            <person name="Nakagami H."/>
            <person name="Naramoto S."/>
            <person name="Nishitani K."/>
            <person name="Ohtani M."/>
            <person name="Okamoto T."/>
            <person name="Okumura M."/>
            <person name="Phillips J."/>
            <person name="Pollak B."/>
            <person name="Reinders A."/>
            <person name="Rovekamp M."/>
            <person name="Sano R."/>
            <person name="Sawa S."/>
            <person name="Schmid M.W."/>
            <person name="Shirakawa M."/>
            <person name="Solano R."/>
            <person name="Spunde A."/>
            <person name="Suetsugu N."/>
            <person name="Sugano S."/>
            <person name="Sugiyama A."/>
            <person name="Sun R."/>
            <person name="Suzuki Y."/>
            <person name="Takenaka M."/>
            <person name="Takezawa D."/>
            <person name="Tomogane H."/>
            <person name="Tsuzuki M."/>
            <person name="Ueda T."/>
            <person name="Umeda M."/>
            <person name="Ward J.M."/>
            <person name="Watanabe Y."/>
            <person name="Yazaki K."/>
            <person name="Yokoyama R."/>
            <person name="Yoshitake Y."/>
            <person name="Yotsui I."/>
            <person name="Zachgo S."/>
            <person name="Schmutz J."/>
        </authorList>
    </citation>
    <scope>NUCLEOTIDE SEQUENCE [LARGE SCALE GENOMIC DNA]</scope>
    <source>
        <strain evidence="3">Tak-1</strain>
    </source>
</reference>
<accession>A0A2R6X0M8</accession>
<gene>
    <name evidence="2" type="ORF">MARPO_0044s0090</name>
</gene>
<evidence type="ECO:0000256" key="1">
    <source>
        <dbReference type="SAM" id="MobiDB-lite"/>
    </source>
</evidence>
<organism evidence="2 3">
    <name type="scientific">Marchantia polymorpha</name>
    <name type="common">Common liverwort</name>
    <name type="synonym">Marchantia aquatica</name>
    <dbReference type="NCBI Taxonomy" id="3197"/>
    <lineage>
        <taxon>Eukaryota</taxon>
        <taxon>Viridiplantae</taxon>
        <taxon>Streptophyta</taxon>
        <taxon>Embryophyta</taxon>
        <taxon>Marchantiophyta</taxon>
        <taxon>Marchantiopsida</taxon>
        <taxon>Marchantiidae</taxon>
        <taxon>Marchantiales</taxon>
        <taxon>Marchantiaceae</taxon>
        <taxon>Marchantia</taxon>
    </lineage>
</organism>
<proteinExistence type="predicted"/>
<feature type="region of interest" description="Disordered" evidence="1">
    <location>
        <begin position="71"/>
        <end position="103"/>
    </location>
</feature>